<proteinExistence type="predicted"/>
<evidence type="ECO:0000313" key="2">
    <source>
        <dbReference type="Proteomes" id="UP000198751"/>
    </source>
</evidence>
<gene>
    <name evidence="1" type="ORF">SAMN04489743_3800</name>
</gene>
<organism evidence="1 2">
    <name type="scientific">Pseudarthrobacter equi</name>
    <dbReference type="NCBI Taxonomy" id="728066"/>
    <lineage>
        <taxon>Bacteria</taxon>
        <taxon>Bacillati</taxon>
        <taxon>Actinomycetota</taxon>
        <taxon>Actinomycetes</taxon>
        <taxon>Micrococcales</taxon>
        <taxon>Micrococcaceae</taxon>
        <taxon>Pseudarthrobacter</taxon>
    </lineage>
</organism>
<dbReference type="EMBL" id="LT629779">
    <property type="protein sequence ID" value="SDT59236.1"/>
    <property type="molecule type" value="Genomic_DNA"/>
</dbReference>
<dbReference type="AlphaFoldDB" id="A0A1H2BN93"/>
<evidence type="ECO:0000313" key="1">
    <source>
        <dbReference type="EMBL" id="SDT59236.1"/>
    </source>
</evidence>
<keyword evidence="2" id="KW-1185">Reference proteome</keyword>
<reference evidence="2" key="1">
    <citation type="submission" date="2016-10" db="EMBL/GenBank/DDBJ databases">
        <authorList>
            <person name="Varghese N."/>
            <person name="Submissions S."/>
        </authorList>
    </citation>
    <scope>NUCLEOTIDE SEQUENCE [LARGE SCALE GENOMIC DNA]</scope>
    <source>
        <strain evidence="2">IMMIB L-1606</strain>
    </source>
</reference>
<name>A0A1H2BN93_9MICC</name>
<dbReference type="Proteomes" id="UP000198751">
    <property type="component" value="Chromosome I"/>
</dbReference>
<sequence length="31" mass="3608">MLWRLFLEPLRLSRQAVSRHVSAQLAAEETV</sequence>
<protein>
    <submittedName>
        <fullName evidence="1">Uncharacterized protein</fullName>
    </submittedName>
</protein>
<accession>A0A1H2BN93</accession>